<protein>
    <submittedName>
        <fullName evidence="1">Uncharacterized protein</fullName>
    </submittedName>
</protein>
<dbReference type="RefSeq" id="WP_076148813.1">
    <property type="nucleotide sequence ID" value="NZ_LWLN01000003.1"/>
</dbReference>
<name>A0A1S8AQH2_9EURY</name>
<gene>
    <name evidence="1" type="ORF">A6E15_19130</name>
</gene>
<dbReference type="EMBL" id="LWLN01000003">
    <property type="protein sequence ID" value="OLZ39078.1"/>
    <property type="molecule type" value="Genomic_DNA"/>
</dbReference>
<dbReference type="AlphaFoldDB" id="A0A1S8AQH2"/>
<keyword evidence="2" id="KW-1185">Reference proteome</keyword>
<dbReference type="STRING" id="301967.A6E15_19130"/>
<dbReference type="OrthoDB" id="199364at2157"/>
<accession>A0A1S8AQH2</accession>
<reference evidence="2" key="1">
    <citation type="submission" date="2016-04" db="EMBL/GenBank/DDBJ databases">
        <authorList>
            <person name="Chen S.-C."/>
            <person name="Lai M.-C."/>
        </authorList>
    </citation>
    <scope>NUCLEOTIDE SEQUENCE [LARGE SCALE GENOMIC DNA]</scope>
    <source>
        <strain evidence="2">AB14</strain>
    </source>
</reference>
<organism evidence="1 2">
    <name type="scientific">Natrinema saccharevitans</name>
    <dbReference type="NCBI Taxonomy" id="301967"/>
    <lineage>
        <taxon>Archaea</taxon>
        <taxon>Methanobacteriati</taxon>
        <taxon>Methanobacteriota</taxon>
        <taxon>Stenosarchaea group</taxon>
        <taxon>Halobacteria</taxon>
        <taxon>Halobacteriales</taxon>
        <taxon>Natrialbaceae</taxon>
        <taxon>Natrinema</taxon>
    </lineage>
</organism>
<comment type="caution">
    <text evidence="1">The sequence shown here is derived from an EMBL/GenBank/DDBJ whole genome shotgun (WGS) entry which is preliminary data.</text>
</comment>
<evidence type="ECO:0000313" key="2">
    <source>
        <dbReference type="Proteomes" id="UP000189370"/>
    </source>
</evidence>
<dbReference type="Proteomes" id="UP000189370">
    <property type="component" value="Unassembled WGS sequence"/>
</dbReference>
<sequence length="269" mass="30606">MESHTCTECNDQFETRDNYLARNSVCPDCFEFPDVNYDETPDTEYTVYLAASVSAGMHGAFHAAYFRVAARSTADARFFVRAYQRLDDTVNDPKLGEIAFDGEEVVLTRPGAAPTTVRVMELPLVERHDGYAVTKLGTRNGDDYEDQLDFGPNTRDKLPDPGMSYKDVLVHATDEQIDHKLEENVPEDHLCYWTVNGTPQQTRFGQRIWFEQDGRLVACGQVHSTETGRIWFSPLWEVDLECPTEVPNQGFKYVDSIESDERTPERARA</sequence>
<proteinExistence type="predicted"/>
<evidence type="ECO:0000313" key="1">
    <source>
        <dbReference type="EMBL" id="OLZ39078.1"/>
    </source>
</evidence>